<evidence type="ECO:0000256" key="6">
    <source>
        <dbReference type="ARBA" id="ARBA00023180"/>
    </source>
</evidence>
<organism evidence="11 12">
    <name type="scientific">Rousettus aegyptiacus</name>
    <name type="common">Egyptian fruit bat</name>
    <name type="synonym">Pteropus aegyptiacus</name>
    <dbReference type="NCBI Taxonomy" id="9407"/>
    <lineage>
        <taxon>Eukaryota</taxon>
        <taxon>Metazoa</taxon>
        <taxon>Chordata</taxon>
        <taxon>Craniata</taxon>
        <taxon>Vertebrata</taxon>
        <taxon>Euteleostomi</taxon>
        <taxon>Mammalia</taxon>
        <taxon>Eutheria</taxon>
        <taxon>Laurasiatheria</taxon>
        <taxon>Chiroptera</taxon>
        <taxon>Yinpterochiroptera</taxon>
        <taxon>Pteropodoidea</taxon>
        <taxon>Pteropodidae</taxon>
        <taxon>Rousettinae</taxon>
        <taxon>Rousettus</taxon>
    </lineage>
</organism>
<dbReference type="GO" id="GO:0071723">
    <property type="term" value="F:lipopeptide binding"/>
    <property type="evidence" value="ECO:0007669"/>
    <property type="project" value="TreeGrafter"/>
</dbReference>
<keyword evidence="3" id="KW-0967">Endosome</keyword>
<keyword evidence="5 8" id="KW-0472">Membrane</keyword>
<evidence type="ECO:0000256" key="7">
    <source>
        <dbReference type="ARBA" id="ARBA00023319"/>
    </source>
</evidence>
<dbReference type="SMART" id="SM00407">
    <property type="entry name" value="IGc1"/>
    <property type="match status" value="1"/>
</dbReference>
<dbReference type="SUPFAM" id="SSF48726">
    <property type="entry name" value="Immunoglobulin"/>
    <property type="match status" value="1"/>
</dbReference>
<dbReference type="PROSITE" id="PS50835">
    <property type="entry name" value="IG_LIKE"/>
    <property type="match status" value="1"/>
</dbReference>
<dbReference type="GO" id="GO:0030883">
    <property type="term" value="F:endogenous lipid antigen binding"/>
    <property type="evidence" value="ECO:0007669"/>
    <property type="project" value="TreeGrafter"/>
</dbReference>
<dbReference type="GO" id="GO:0006955">
    <property type="term" value="P:immune response"/>
    <property type="evidence" value="ECO:0007669"/>
    <property type="project" value="TreeGrafter"/>
</dbReference>
<comment type="caution">
    <text evidence="11">The sequence shown here is derived from an EMBL/GenBank/DDBJ whole genome shotgun (WGS) entry which is preliminary data.</text>
</comment>
<dbReference type="GO" id="GO:0005615">
    <property type="term" value="C:extracellular space"/>
    <property type="evidence" value="ECO:0007669"/>
    <property type="project" value="TreeGrafter"/>
</dbReference>
<evidence type="ECO:0000256" key="4">
    <source>
        <dbReference type="ARBA" id="ARBA00022859"/>
    </source>
</evidence>
<reference evidence="11 12" key="1">
    <citation type="journal article" date="2020" name="Nature">
        <title>Six reference-quality genomes reveal evolution of bat adaptations.</title>
        <authorList>
            <person name="Jebb D."/>
            <person name="Huang Z."/>
            <person name="Pippel M."/>
            <person name="Hughes G.M."/>
            <person name="Lavrichenko K."/>
            <person name="Devanna P."/>
            <person name="Winkler S."/>
            <person name="Jermiin L.S."/>
            <person name="Skirmuntt E.C."/>
            <person name="Katzourakis A."/>
            <person name="Burkitt-Gray L."/>
            <person name="Ray D.A."/>
            <person name="Sullivan K.A.M."/>
            <person name="Roscito J.G."/>
            <person name="Kirilenko B.M."/>
            <person name="Davalos L.M."/>
            <person name="Corthals A.P."/>
            <person name="Power M.L."/>
            <person name="Jones G."/>
            <person name="Ransome R.D."/>
            <person name="Dechmann D.K.N."/>
            <person name="Locatelli A.G."/>
            <person name="Puechmaille S.J."/>
            <person name="Fedrigo O."/>
            <person name="Jarvis E.D."/>
            <person name="Hiller M."/>
            <person name="Vernes S.C."/>
            <person name="Myers E.W."/>
            <person name="Teeling E.C."/>
        </authorList>
    </citation>
    <scope>NUCLEOTIDE SEQUENCE [LARGE SCALE GENOMIC DNA]</scope>
    <source>
        <strain evidence="11">MRouAeg1</strain>
        <tissue evidence="11">Muscle</tissue>
    </source>
</reference>
<dbReference type="GO" id="GO:0048006">
    <property type="term" value="P:antigen processing and presentation, endogenous lipid antigen via MHC class Ib"/>
    <property type="evidence" value="ECO:0007669"/>
    <property type="project" value="TreeGrafter"/>
</dbReference>
<feature type="signal peptide" evidence="9">
    <location>
        <begin position="1"/>
        <end position="19"/>
    </location>
</feature>
<feature type="chain" id="PRO_5029665293" evidence="9">
    <location>
        <begin position="20"/>
        <end position="199"/>
    </location>
</feature>
<dbReference type="GO" id="GO:0030884">
    <property type="term" value="F:exogenous lipid antigen binding"/>
    <property type="evidence" value="ECO:0007669"/>
    <property type="project" value="TreeGrafter"/>
</dbReference>
<dbReference type="InterPro" id="IPR050208">
    <property type="entry name" value="MHC_class-I_related"/>
</dbReference>
<evidence type="ECO:0000313" key="11">
    <source>
        <dbReference type="EMBL" id="KAF6396323.1"/>
    </source>
</evidence>
<dbReference type="InterPro" id="IPR007110">
    <property type="entry name" value="Ig-like_dom"/>
</dbReference>
<dbReference type="AlphaFoldDB" id="A0A7J8BBU4"/>
<sequence>MLLLLTLLFKELLFHGASTVEKPEAWVSKSHSSEPGHVLLVCHVSGFHPKPVWVMWMQGEQEQQGTQQGDIMPNADGTWYLRVTLDVAAGEVAGLACRVKHSSLGGHDIIIHLDGYSILLILICLTVIVSGVMLVVVGSWSKKQSSNQNICSPYVPSSAFSTEVNTQDPRNSGNHLFLVKKLWLKSRILKKWKTSLRQL</sequence>
<keyword evidence="9" id="KW-0732">Signal</keyword>
<comment type="subcellular location">
    <subcellularLocation>
        <location evidence="1">Cell membrane</location>
        <topology evidence="1">Single-pass type I membrane protein</topology>
    </subcellularLocation>
    <subcellularLocation>
        <location evidence="2">Endosome membrane</location>
    </subcellularLocation>
</comment>
<dbReference type="Gene3D" id="2.60.40.10">
    <property type="entry name" value="Immunoglobulins"/>
    <property type="match status" value="1"/>
</dbReference>
<keyword evidence="8" id="KW-0812">Transmembrane</keyword>
<accession>A0A7J8BBU4</accession>
<keyword evidence="7" id="KW-0393">Immunoglobulin domain</keyword>
<evidence type="ECO:0000256" key="9">
    <source>
        <dbReference type="SAM" id="SignalP"/>
    </source>
</evidence>
<keyword evidence="12" id="KW-1185">Reference proteome</keyword>
<evidence type="ECO:0000256" key="8">
    <source>
        <dbReference type="SAM" id="Phobius"/>
    </source>
</evidence>
<name>A0A7J8BBU4_ROUAE</name>
<dbReference type="GO" id="GO:0009897">
    <property type="term" value="C:external side of plasma membrane"/>
    <property type="evidence" value="ECO:0007669"/>
    <property type="project" value="TreeGrafter"/>
</dbReference>
<keyword evidence="8" id="KW-1133">Transmembrane helix</keyword>
<dbReference type="InterPro" id="IPR013783">
    <property type="entry name" value="Ig-like_fold"/>
</dbReference>
<feature type="transmembrane region" description="Helical" evidence="8">
    <location>
        <begin position="116"/>
        <end position="137"/>
    </location>
</feature>
<evidence type="ECO:0000256" key="1">
    <source>
        <dbReference type="ARBA" id="ARBA00004251"/>
    </source>
</evidence>
<evidence type="ECO:0000256" key="2">
    <source>
        <dbReference type="ARBA" id="ARBA00004608"/>
    </source>
</evidence>
<feature type="domain" description="Ig-like" evidence="10">
    <location>
        <begin position="23"/>
        <end position="103"/>
    </location>
</feature>
<dbReference type="PANTHER" id="PTHR16675">
    <property type="entry name" value="MHC CLASS I-RELATED"/>
    <property type="match status" value="1"/>
</dbReference>
<dbReference type="InterPro" id="IPR036179">
    <property type="entry name" value="Ig-like_dom_sf"/>
</dbReference>
<dbReference type="FunFam" id="2.60.40.10:FF:000254">
    <property type="entry name" value="Antigen-presenting glycoprotein CD1d1"/>
    <property type="match status" value="1"/>
</dbReference>
<evidence type="ECO:0000313" key="12">
    <source>
        <dbReference type="Proteomes" id="UP000593571"/>
    </source>
</evidence>
<protein>
    <submittedName>
        <fullName evidence="11">CD1e molecule</fullName>
    </submittedName>
</protein>
<dbReference type="Pfam" id="PF07654">
    <property type="entry name" value="C1-set"/>
    <property type="match status" value="1"/>
</dbReference>
<dbReference type="InterPro" id="IPR003597">
    <property type="entry name" value="Ig_C1-set"/>
</dbReference>
<proteinExistence type="predicted"/>
<dbReference type="GO" id="GO:0010008">
    <property type="term" value="C:endosome membrane"/>
    <property type="evidence" value="ECO:0007669"/>
    <property type="project" value="UniProtKB-SubCell"/>
</dbReference>
<dbReference type="EMBL" id="JACASE010000017">
    <property type="protein sequence ID" value="KAF6396323.1"/>
    <property type="molecule type" value="Genomic_DNA"/>
</dbReference>
<dbReference type="PANTHER" id="PTHR16675:SF146">
    <property type="entry name" value="T-CELL SURFACE GLYCOPROTEIN CD1E, MEMBRANE-ASSOCIATED"/>
    <property type="match status" value="1"/>
</dbReference>
<dbReference type="Proteomes" id="UP000593571">
    <property type="component" value="Unassembled WGS sequence"/>
</dbReference>
<evidence type="ECO:0000256" key="5">
    <source>
        <dbReference type="ARBA" id="ARBA00023136"/>
    </source>
</evidence>
<evidence type="ECO:0000259" key="10">
    <source>
        <dbReference type="PROSITE" id="PS50835"/>
    </source>
</evidence>
<evidence type="ECO:0000256" key="3">
    <source>
        <dbReference type="ARBA" id="ARBA00022753"/>
    </source>
</evidence>
<keyword evidence="4" id="KW-0391">Immunity</keyword>
<gene>
    <name evidence="11" type="ORF">HJG63_002426</name>
</gene>
<dbReference type="GO" id="GO:0048007">
    <property type="term" value="P:antigen processing and presentation, exogenous lipid antigen via MHC class Ib"/>
    <property type="evidence" value="ECO:0007669"/>
    <property type="project" value="TreeGrafter"/>
</dbReference>
<dbReference type="GO" id="GO:0001916">
    <property type="term" value="P:positive regulation of T cell mediated cytotoxicity"/>
    <property type="evidence" value="ECO:0007669"/>
    <property type="project" value="TreeGrafter"/>
</dbReference>
<keyword evidence="6" id="KW-0325">Glycoprotein</keyword>